<dbReference type="Pfam" id="PF07728">
    <property type="entry name" value="AAA_5"/>
    <property type="match status" value="1"/>
</dbReference>
<dbReference type="SMART" id="SM00382">
    <property type="entry name" value="AAA"/>
    <property type="match status" value="1"/>
</dbReference>
<organism evidence="3 4">
    <name type="scientific">Pseudonocardia sediminis</name>
    <dbReference type="NCBI Taxonomy" id="1397368"/>
    <lineage>
        <taxon>Bacteria</taxon>
        <taxon>Bacillati</taxon>
        <taxon>Actinomycetota</taxon>
        <taxon>Actinomycetes</taxon>
        <taxon>Pseudonocardiales</taxon>
        <taxon>Pseudonocardiaceae</taxon>
        <taxon>Pseudonocardia</taxon>
    </lineage>
</organism>
<dbReference type="PANTHER" id="PTHR37291">
    <property type="entry name" value="5-METHYLCYTOSINE-SPECIFIC RESTRICTION ENZYME B"/>
    <property type="match status" value="1"/>
</dbReference>
<dbReference type="PANTHER" id="PTHR37291:SF1">
    <property type="entry name" value="TYPE IV METHYL-DIRECTED RESTRICTION ENZYME ECOKMCRB SUBUNIT"/>
    <property type="match status" value="1"/>
</dbReference>
<dbReference type="AlphaFoldDB" id="A0A4Q7UVE7"/>
<dbReference type="SUPFAM" id="SSF52540">
    <property type="entry name" value="P-loop containing nucleoside triphosphate hydrolases"/>
    <property type="match status" value="1"/>
</dbReference>
<dbReference type="GO" id="GO:0016887">
    <property type="term" value="F:ATP hydrolysis activity"/>
    <property type="evidence" value="ECO:0007669"/>
    <property type="project" value="InterPro"/>
</dbReference>
<keyword evidence="4" id="KW-1185">Reference proteome</keyword>
<evidence type="ECO:0000259" key="2">
    <source>
        <dbReference type="SMART" id="SM00382"/>
    </source>
</evidence>
<gene>
    <name evidence="3" type="ORF">EV383_1766</name>
</gene>
<name>A0A4Q7UVE7_PSEST</name>
<proteinExistence type="predicted"/>
<feature type="compositionally biased region" description="Acidic residues" evidence="1">
    <location>
        <begin position="259"/>
        <end position="270"/>
    </location>
</feature>
<accession>A0A4Q7UVE7</accession>
<dbReference type="Gene3D" id="3.40.50.300">
    <property type="entry name" value="P-loop containing nucleotide triphosphate hydrolases"/>
    <property type="match status" value="1"/>
</dbReference>
<comment type="caution">
    <text evidence="3">The sequence shown here is derived from an EMBL/GenBank/DDBJ whole genome shotgun (WGS) entry which is preliminary data.</text>
</comment>
<evidence type="ECO:0000313" key="4">
    <source>
        <dbReference type="Proteomes" id="UP000291591"/>
    </source>
</evidence>
<dbReference type="InterPro" id="IPR003593">
    <property type="entry name" value="AAA+_ATPase"/>
</dbReference>
<sequence length="622" mass="68271">MARLVKRPLIYSVTREWLDAVARGGSLFLPEASVWTPETIEALYQRIVGDPQTDSSGFQEKLLHQVHQEGEAAQRLAAEAMFVFQIKDASGRAATKRAQIQALLAGLEPSVRIPERLEDALSFGMARYGSGRMRSLYDYLFVLRLAKRWAQTTAEDRQTLLVDPDAFRTLLDDVHEKGAVFAREATKHLVHPEAFEPIAALTAKQKILREVGQVKVRTDTDLDQELRDLRRRMTAEGFPEGFSFYDTDIRPLWNPPDIETPDGEGPDGEEPTPTTPQPRVASRLRLSDVVEAAEDARLVIPERVLAAVVAALNSGKHVILTGAPGTAKTTLAELVARTAERAGRCRGHVLATATADWSTYETVGGYRPRPQDGGLEFAPGLVLDAILHERWLVLDEMNRANTDRALGPLFTVLSGQAVAIAAEQNGRPVRIRPEATAPDESFHDYVVPAGWRIIATTNILDRALLFDLSFALMRRFAFIEVNCPDHDGYLGLIHDAVADLEEEVRGRAEAVVGALLPLREVRELGPALFRDAARFVAGMLADLPTASRVELALAAFHAYLLPQFEGIDEREAGELRSRLTLASGSSASVVTALLRRSLGVFAAERTSGFSDDVGEADAEHSS</sequence>
<dbReference type="Proteomes" id="UP000291591">
    <property type="component" value="Unassembled WGS sequence"/>
</dbReference>
<dbReference type="InterPro" id="IPR011704">
    <property type="entry name" value="ATPase_dyneun-rel_AAA"/>
</dbReference>
<evidence type="ECO:0000313" key="3">
    <source>
        <dbReference type="EMBL" id="RZT84908.1"/>
    </source>
</evidence>
<dbReference type="EMBL" id="SHKL01000001">
    <property type="protein sequence ID" value="RZT84908.1"/>
    <property type="molecule type" value="Genomic_DNA"/>
</dbReference>
<feature type="region of interest" description="Disordered" evidence="1">
    <location>
        <begin position="250"/>
        <end position="281"/>
    </location>
</feature>
<evidence type="ECO:0000256" key="1">
    <source>
        <dbReference type="SAM" id="MobiDB-lite"/>
    </source>
</evidence>
<reference evidence="3 4" key="1">
    <citation type="submission" date="2019-02" db="EMBL/GenBank/DDBJ databases">
        <title>Sequencing the genomes of 1000 actinobacteria strains.</title>
        <authorList>
            <person name="Klenk H.-P."/>
        </authorList>
    </citation>
    <scope>NUCLEOTIDE SEQUENCE [LARGE SCALE GENOMIC DNA]</scope>
    <source>
        <strain evidence="3 4">DSM 45779</strain>
    </source>
</reference>
<dbReference type="GO" id="GO:0005524">
    <property type="term" value="F:ATP binding"/>
    <property type="evidence" value="ECO:0007669"/>
    <property type="project" value="InterPro"/>
</dbReference>
<dbReference type="InterPro" id="IPR052934">
    <property type="entry name" value="Methyl-DNA_Rec/Restrict_Enz"/>
</dbReference>
<protein>
    <submittedName>
        <fullName evidence="3">MoxR-like ATPase</fullName>
    </submittedName>
</protein>
<dbReference type="InterPro" id="IPR027417">
    <property type="entry name" value="P-loop_NTPase"/>
</dbReference>
<feature type="domain" description="AAA+ ATPase" evidence="2">
    <location>
        <begin position="314"/>
        <end position="482"/>
    </location>
</feature>